<dbReference type="SUPFAM" id="SSF55729">
    <property type="entry name" value="Acyl-CoA N-acyltransferases (Nat)"/>
    <property type="match status" value="1"/>
</dbReference>
<dbReference type="EMBL" id="LXEO01000073">
    <property type="protein sequence ID" value="OAT14628.1"/>
    <property type="molecule type" value="Genomic_DNA"/>
</dbReference>
<organism evidence="1 2">
    <name type="scientific">Buttiauxella noackiae ATCC 51607</name>
    <dbReference type="NCBI Taxonomy" id="1354255"/>
    <lineage>
        <taxon>Bacteria</taxon>
        <taxon>Pseudomonadati</taxon>
        <taxon>Pseudomonadota</taxon>
        <taxon>Gammaproteobacteria</taxon>
        <taxon>Enterobacterales</taxon>
        <taxon>Enterobacteriaceae</taxon>
        <taxon>Buttiauxella</taxon>
    </lineage>
</organism>
<dbReference type="PATRIC" id="fig|1354255.3.peg.4560"/>
<dbReference type="Proteomes" id="UP000078286">
    <property type="component" value="Unassembled WGS sequence"/>
</dbReference>
<name>A0A1B7HG61_9ENTR</name>
<reference evidence="1 2" key="1">
    <citation type="submission" date="2016-04" db="EMBL/GenBank/DDBJ databases">
        <title>ATOL: Assembling a taxonomically balanced genome-scale reconstruction of the evolutionary history of the Enterobacteriaceae.</title>
        <authorList>
            <person name="Plunkett G.III."/>
            <person name="Neeno-Eckwall E.C."/>
            <person name="Glasner J.D."/>
            <person name="Perna N.T."/>
        </authorList>
    </citation>
    <scope>NUCLEOTIDE SEQUENCE [LARGE SCALE GENOMIC DNA]</scope>
    <source>
        <strain evidence="1 2">ATCC 51607</strain>
    </source>
</reference>
<gene>
    <name evidence="1" type="ORF">M979_4417</name>
</gene>
<dbReference type="Pfam" id="PF07395">
    <property type="entry name" value="Mig-14"/>
    <property type="match status" value="1"/>
</dbReference>
<dbReference type="AlphaFoldDB" id="A0A1B7HG61"/>
<evidence type="ECO:0000313" key="2">
    <source>
        <dbReference type="Proteomes" id="UP000078286"/>
    </source>
</evidence>
<sequence length="366" mass="42177">MTIYPSIKIGKGLKDANLKKCVELKLGDLQLLPHAFSCSTKMAHSVYALLNALIIWCLYCKNKQMLRIDDMKSVKRWLLGWVHSDFSSYKKAYQQFGGSLNMNPDVLDYFMHKKNLSVEFFKYEQNGEIKASYFTVNGKPPGLNIACDYPVSFDELLIPAHRKARFFLPDSTNKLSVGNQHNVKNATFTLFRKKQVCWVKNAFSAKNEKNRRNEFNKFIKNGGEVKTCDELSSEELAHIYVQLFKLRFEENVRCYERANLIEFLSTFRNMLFGNVLYINGKPCAYDLMFKSESHEAIYFDVPNGGLDKNYLHLSIGSVLMWLNIQSAKALCASLGKKMTLSIGIYEPQWEYKKRWATVSKVGKVLC</sequence>
<protein>
    <submittedName>
        <fullName evidence="1">Putative transcriptional regulator</fullName>
    </submittedName>
</protein>
<dbReference type="InterPro" id="IPR016181">
    <property type="entry name" value="Acyl_CoA_acyltransferase"/>
</dbReference>
<comment type="caution">
    <text evidence="1">The sequence shown here is derived from an EMBL/GenBank/DDBJ whole genome shotgun (WGS) entry which is preliminary data.</text>
</comment>
<proteinExistence type="predicted"/>
<keyword evidence="2" id="KW-1185">Reference proteome</keyword>
<dbReference type="InterPro" id="IPR009977">
    <property type="entry name" value="Mig-14"/>
</dbReference>
<accession>A0A1B7HG61</accession>
<evidence type="ECO:0000313" key="1">
    <source>
        <dbReference type="EMBL" id="OAT14628.1"/>
    </source>
</evidence>